<proteinExistence type="predicted"/>
<keyword evidence="3" id="KW-1185">Reference proteome</keyword>
<protein>
    <recommendedName>
        <fullName evidence="1">RPN1 N-terminal domain-containing protein</fullName>
    </recommendedName>
</protein>
<reference evidence="2" key="1">
    <citation type="journal article" date="2023" name="Insect Mol. Biol.">
        <title>Genome sequencing provides insights into the evolution of gene families encoding plant cell wall-degrading enzymes in longhorned beetles.</title>
        <authorList>
            <person name="Shin N.R."/>
            <person name="Okamura Y."/>
            <person name="Kirsch R."/>
            <person name="Pauchet Y."/>
        </authorList>
    </citation>
    <scope>NUCLEOTIDE SEQUENCE</scope>
    <source>
        <strain evidence="2">AMC_N1</strain>
    </source>
</reference>
<evidence type="ECO:0000259" key="1">
    <source>
        <dbReference type="Pfam" id="PF17781"/>
    </source>
</evidence>
<dbReference type="AlphaFoldDB" id="A0AAV8XUD0"/>
<accession>A0AAV8XUD0</accession>
<feature type="domain" description="RPN1 N-terminal" evidence="1">
    <location>
        <begin position="51"/>
        <end position="104"/>
    </location>
</feature>
<name>A0AAV8XUD0_9CUCU</name>
<dbReference type="EMBL" id="JAPWTK010000324">
    <property type="protein sequence ID" value="KAJ8942478.1"/>
    <property type="molecule type" value="Genomic_DNA"/>
</dbReference>
<evidence type="ECO:0000313" key="3">
    <source>
        <dbReference type="Proteomes" id="UP001162162"/>
    </source>
</evidence>
<evidence type="ECO:0000313" key="2">
    <source>
        <dbReference type="EMBL" id="KAJ8942478.1"/>
    </source>
</evidence>
<dbReference type="Pfam" id="PF17781">
    <property type="entry name" value="RPN1_RPN2_N"/>
    <property type="match status" value="2"/>
</dbReference>
<dbReference type="Proteomes" id="UP001162162">
    <property type="component" value="Unassembled WGS sequence"/>
</dbReference>
<feature type="domain" description="RPN1 N-terminal" evidence="1">
    <location>
        <begin position="1"/>
        <end position="49"/>
    </location>
</feature>
<gene>
    <name evidence="2" type="ORF">NQ318_017772</name>
</gene>
<dbReference type="InterPro" id="IPR040892">
    <property type="entry name" value="RPN1_N"/>
</dbReference>
<organism evidence="2 3">
    <name type="scientific">Aromia moschata</name>
    <dbReference type="NCBI Taxonomy" id="1265417"/>
    <lineage>
        <taxon>Eukaryota</taxon>
        <taxon>Metazoa</taxon>
        <taxon>Ecdysozoa</taxon>
        <taxon>Arthropoda</taxon>
        <taxon>Hexapoda</taxon>
        <taxon>Insecta</taxon>
        <taxon>Pterygota</taxon>
        <taxon>Neoptera</taxon>
        <taxon>Endopterygota</taxon>
        <taxon>Coleoptera</taxon>
        <taxon>Polyphaga</taxon>
        <taxon>Cucujiformia</taxon>
        <taxon>Chrysomeloidea</taxon>
        <taxon>Cerambycidae</taxon>
        <taxon>Cerambycinae</taxon>
        <taxon>Callichromatini</taxon>
        <taxon>Aromia</taxon>
    </lineage>
</organism>
<comment type="caution">
    <text evidence="2">The sequence shown here is derived from an EMBL/GenBank/DDBJ whole genome shotgun (WGS) entry which is preliminary data.</text>
</comment>
<sequence length="105" mass="11937">MTSVPKPLKFMGPHYQTMKEVYEKITDLNVKKVCADIISVLAMTMGEGRENHLAGEIAGEWSETDVSENKEIRDKLILLTKQIVPYNMAHNAEEKTTDLLMEIEL</sequence>